<accession>A0A0F9BJ53</accession>
<name>A0A0F9BJ53_9ZZZZ</name>
<comment type="caution">
    <text evidence="1">The sequence shown here is derived from an EMBL/GenBank/DDBJ whole genome shotgun (WGS) entry which is preliminary data.</text>
</comment>
<dbReference type="AlphaFoldDB" id="A0A0F9BJ53"/>
<organism evidence="1">
    <name type="scientific">marine sediment metagenome</name>
    <dbReference type="NCBI Taxonomy" id="412755"/>
    <lineage>
        <taxon>unclassified sequences</taxon>
        <taxon>metagenomes</taxon>
        <taxon>ecological metagenomes</taxon>
    </lineage>
</organism>
<gene>
    <name evidence="1" type="ORF">LCGC14_2440560</name>
</gene>
<proteinExistence type="predicted"/>
<evidence type="ECO:0000313" key="1">
    <source>
        <dbReference type="EMBL" id="KKL21924.1"/>
    </source>
</evidence>
<reference evidence="1" key="1">
    <citation type="journal article" date="2015" name="Nature">
        <title>Complex archaea that bridge the gap between prokaryotes and eukaryotes.</title>
        <authorList>
            <person name="Spang A."/>
            <person name="Saw J.H."/>
            <person name="Jorgensen S.L."/>
            <person name="Zaremba-Niedzwiedzka K."/>
            <person name="Martijn J."/>
            <person name="Lind A.E."/>
            <person name="van Eijk R."/>
            <person name="Schleper C."/>
            <person name="Guy L."/>
            <person name="Ettema T.J."/>
        </authorList>
    </citation>
    <scope>NUCLEOTIDE SEQUENCE</scope>
</reference>
<feature type="non-terminal residue" evidence="1">
    <location>
        <position position="204"/>
    </location>
</feature>
<dbReference type="EMBL" id="LAZR01037545">
    <property type="protein sequence ID" value="KKL21924.1"/>
    <property type="molecule type" value="Genomic_DNA"/>
</dbReference>
<sequence>MNIPRPDTKMGSRTSQPIDKERLDRMVLSGYSNMVLIRVPDFLKERVTKGGIIIDVNPKTQYMDSEGSHMADLERVVGIVEKVPPGLTPDGDMLAWTTEMELKVGATVYFDYYDSINSTSFVCGEDEYRLIPYSACYLAVRNVEPFGNDAYWEESVCLNGYCLFEDVYEEVKFSAPGETKKWNLTDLDEEGRIKGAQSDVVFQP</sequence>
<protein>
    <submittedName>
        <fullName evidence="1">Uncharacterized protein</fullName>
    </submittedName>
</protein>